<gene>
    <name evidence="1" type="ORF">H257_08865</name>
</gene>
<dbReference type="EMBL" id="KI913133">
    <property type="protein sequence ID" value="ETV77448.1"/>
    <property type="molecule type" value="Genomic_DNA"/>
</dbReference>
<dbReference type="GeneID" id="20810861"/>
<organism evidence="1">
    <name type="scientific">Aphanomyces astaci</name>
    <name type="common">Crayfish plague agent</name>
    <dbReference type="NCBI Taxonomy" id="112090"/>
    <lineage>
        <taxon>Eukaryota</taxon>
        <taxon>Sar</taxon>
        <taxon>Stramenopiles</taxon>
        <taxon>Oomycota</taxon>
        <taxon>Saprolegniomycetes</taxon>
        <taxon>Saprolegniales</taxon>
        <taxon>Verrucalvaceae</taxon>
        <taxon>Aphanomyces</taxon>
    </lineage>
</organism>
<dbReference type="AlphaFoldDB" id="W4GEQ4"/>
<name>W4GEQ4_APHAT</name>
<proteinExistence type="predicted"/>
<dbReference type="RefSeq" id="XP_009833235.1">
    <property type="nucleotide sequence ID" value="XM_009834933.1"/>
</dbReference>
<evidence type="ECO:0000313" key="1">
    <source>
        <dbReference type="EMBL" id="ETV77448.1"/>
    </source>
</evidence>
<dbReference type="VEuPathDB" id="FungiDB:H257_08865"/>
<sequence>MFAAVKMYAHVFFGRDIAAQTVSMLLFLEDKTSYQQAWHPRIDGRRLRDIEFSSFDYNVCFGNANALPVTTSRAKTYTESLQCHHPRDDRALNIKIKYLAMYFEEIDESIDIEPCNKSPLRMKQEVSNEVSADF</sequence>
<reference evidence="1" key="1">
    <citation type="submission" date="2013-12" db="EMBL/GenBank/DDBJ databases">
        <title>The Genome Sequence of Aphanomyces astaci APO3.</title>
        <authorList>
            <consortium name="The Broad Institute Genomics Platform"/>
            <person name="Russ C."/>
            <person name="Tyler B."/>
            <person name="van West P."/>
            <person name="Dieguez-Uribeondo J."/>
            <person name="Young S.K."/>
            <person name="Zeng Q."/>
            <person name="Gargeya S."/>
            <person name="Fitzgerald M."/>
            <person name="Abouelleil A."/>
            <person name="Alvarado L."/>
            <person name="Chapman S.B."/>
            <person name="Gainer-Dewar J."/>
            <person name="Goldberg J."/>
            <person name="Griggs A."/>
            <person name="Gujja S."/>
            <person name="Hansen M."/>
            <person name="Howarth C."/>
            <person name="Imamovic A."/>
            <person name="Ireland A."/>
            <person name="Larimer J."/>
            <person name="McCowan C."/>
            <person name="Murphy C."/>
            <person name="Pearson M."/>
            <person name="Poon T.W."/>
            <person name="Priest M."/>
            <person name="Roberts A."/>
            <person name="Saif S."/>
            <person name="Shea T."/>
            <person name="Sykes S."/>
            <person name="Wortman J."/>
            <person name="Nusbaum C."/>
            <person name="Birren B."/>
        </authorList>
    </citation>
    <scope>NUCLEOTIDE SEQUENCE [LARGE SCALE GENOMIC DNA]</scope>
    <source>
        <strain evidence="1">APO3</strain>
    </source>
</reference>
<protein>
    <submittedName>
        <fullName evidence="1">Uncharacterized protein</fullName>
    </submittedName>
</protein>
<accession>W4GEQ4</accession>